<accession>A0ABV9M7A2</accession>
<name>A0ABV9M7A2_9ENTE</name>
<sequence length="195" mass="23109">MNNSIQQRLNHLKETINSQDFLANRGLGNEVGYYIFDYNPKDELFVREYIRNLLKNNSPQLEGYTIQVFNLYELMVNYIEEKGYTKAIAKMEEKHGISFVASRINRLLKMEDFDDTEMYFTKYITERIVENSVVILTGVGEIYPLVRAHSVLNKMHLVFTKSPVIMMYPGEYDRLRLTILDTKKDNNYYRAFRID</sequence>
<protein>
    <submittedName>
        <fullName evidence="1">DUF1788 domain-containing protein</fullName>
    </submittedName>
</protein>
<organism evidence="1 2">
    <name type="scientific">Enterococcus eurekensis</name>
    <dbReference type="NCBI Taxonomy" id="1159753"/>
    <lineage>
        <taxon>Bacteria</taxon>
        <taxon>Bacillati</taxon>
        <taxon>Bacillota</taxon>
        <taxon>Bacilli</taxon>
        <taxon>Lactobacillales</taxon>
        <taxon>Enterococcaceae</taxon>
        <taxon>Enterococcus</taxon>
    </lineage>
</organism>
<dbReference type="RefSeq" id="WP_379967249.1">
    <property type="nucleotide sequence ID" value="NZ_JBHSGT010000063.1"/>
</dbReference>
<dbReference type="Pfam" id="PF08747">
    <property type="entry name" value="BrxB"/>
    <property type="match status" value="1"/>
</dbReference>
<evidence type="ECO:0000313" key="2">
    <source>
        <dbReference type="Proteomes" id="UP001596026"/>
    </source>
</evidence>
<keyword evidence="2" id="KW-1185">Reference proteome</keyword>
<dbReference type="EMBL" id="JBHSGT010000063">
    <property type="protein sequence ID" value="MFC4711068.1"/>
    <property type="molecule type" value="Genomic_DNA"/>
</dbReference>
<dbReference type="Proteomes" id="UP001596026">
    <property type="component" value="Unassembled WGS sequence"/>
</dbReference>
<proteinExistence type="predicted"/>
<reference evidence="2" key="1">
    <citation type="journal article" date="2019" name="Int. J. Syst. Evol. Microbiol.">
        <title>The Global Catalogue of Microorganisms (GCM) 10K type strain sequencing project: providing services to taxonomists for standard genome sequencing and annotation.</title>
        <authorList>
            <consortium name="The Broad Institute Genomics Platform"/>
            <consortium name="The Broad Institute Genome Sequencing Center for Infectious Disease"/>
            <person name="Wu L."/>
            <person name="Ma J."/>
        </authorList>
    </citation>
    <scope>NUCLEOTIDE SEQUENCE [LARGE SCALE GENOMIC DNA]</scope>
    <source>
        <strain evidence="2">CGMCC 1.19061</strain>
    </source>
</reference>
<comment type="caution">
    <text evidence="1">The sequence shown here is derived from an EMBL/GenBank/DDBJ whole genome shotgun (WGS) entry which is preliminary data.</text>
</comment>
<dbReference type="InterPro" id="IPR014858">
    <property type="entry name" value="BrxB"/>
</dbReference>
<gene>
    <name evidence="1" type="ORF">ACFO3L_10685</name>
</gene>
<evidence type="ECO:0000313" key="1">
    <source>
        <dbReference type="EMBL" id="MFC4711068.1"/>
    </source>
</evidence>